<dbReference type="EMBL" id="SMKI01000208">
    <property type="protein sequence ID" value="TDC73254.1"/>
    <property type="molecule type" value="Genomic_DNA"/>
</dbReference>
<name>A0A4R4TCI0_9ACTN</name>
<proteinExistence type="predicted"/>
<dbReference type="RefSeq" id="WP_132819413.1">
    <property type="nucleotide sequence ID" value="NZ_SMKI01000208.1"/>
</dbReference>
<evidence type="ECO:0000313" key="2">
    <source>
        <dbReference type="Proteomes" id="UP000295345"/>
    </source>
</evidence>
<sequence length="82" mass="8477">MTVEISLRWGGHELMGQLVTDPTTGRVGRLDGVLEHVARESGRVLHAEAHMRPVDGSGREWTADATVLTAVGGSGGASLGSG</sequence>
<dbReference type="AlphaFoldDB" id="A0A4R4TCI0"/>
<evidence type="ECO:0008006" key="3">
    <source>
        <dbReference type="Google" id="ProtNLM"/>
    </source>
</evidence>
<organism evidence="1 2">
    <name type="scientific">Streptomyces hainanensis</name>
    <dbReference type="NCBI Taxonomy" id="402648"/>
    <lineage>
        <taxon>Bacteria</taxon>
        <taxon>Bacillati</taxon>
        <taxon>Actinomycetota</taxon>
        <taxon>Actinomycetes</taxon>
        <taxon>Kitasatosporales</taxon>
        <taxon>Streptomycetaceae</taxon>
        <taxon>Streptomyces</taxon>
    </lineage>
</organism>
<keyword evidence="2" id="KW-1185">Reference proteome</keyword>
<accession>A0A4R4TCI0</accession>
<evidence type="ECO:0000313" key="1">
    <source>
        <dbReference type="EMBL" id="TDC73254.1"/>
    </source>
</evidence>
<gene>
    <name evidence="1" type="ORF">E1283_19685</name>
</gene>
<dbReference type="OrthoDB" id="4231406at2"/>
<reference evidence="1 2" key="1">
    <citation type="submission" date="2019-03" db="EMBL/GenBank/DDBJ databases">
        <title>Draft genome sequences of novel Actinobacteria.</title>
        <authorList>
            <person name="Sahin N."/>
            <person name="Ay H."/>
            <person name="Saygin H."/>
        </authorList>
    </citation>
    <scope>NUCLEOTIDE SEQUENCE [LARGE SCALE GENOMIC DNA]</scope>
    <source>
        <strain evidence="1 2">DSM 41900</strain>
    </source>
</reference>
<protein>
    <recommendedName>
        <fullName evidence="3">PRC-barrel domain containing protein</fullName>
    </recommendedName>
</protein>
<dbReference type="Proteomes" id="UP000295345">
    <property type="component" value="Unassembled WGS sequence"/>
</dbReference>
<comment type="caution">
    <text evidence="1">The sequence shown here is derived from an EMBL/GenBank/DDBJ whole genome shotgun (WGS) entry which is preliminary data.</text>
</comment>